<name>A0AC35GA62_9BILA</name>
<dbReference type="WBParaSite" id="PS1159_v2.g3049.t1">
    <property type="protein sequence ID" value="PS1159_v2.g3049.t1"/>
    <property type="gene ID" value="PS1159_v2.g3049"/>
</dbReference>
<sequence>MKIWILSCLLFCILIFKHSKGSESDQVPDKWTELVPNGCVAEDKNIDACRNTQGAEKKTCSYTKTTGITYSSGTEQTETKEESKEISKLKSGEFGVNMNFLKDILGAEAKFREEVNRVSGERQEWSSTNKVEASFTQGTEKTEEIVAREYSTSYITARIVTCGPFKIFLGTDVKTEFANGRPDVETKKPKGTSKECDEVFLQEGEKGPHETEKNKYYECMYGKRLLQSCPSGTEFQKSSSRCT</sequence>
<accession>A0AC35GA62</accession>
<organism evidence="1 2">
    <name type="scientific">Panagrolaimus sp. PS1159</name>
    <dbReference type="NCBI Taxonomy" id="55785"/>
    <lineage>
        <taxon>Eukaryota</taxon>
        <taxon>Metazoa</taxon>
        <taxon>Ecdysozoa</taxon>
        <taxon>Nematoda</taxon>
        <taxon>Chromadorea</taxon>
        <taxon>Rhabditida</taxon>
        <taxon>Tylenchina</taxon>
        <taxon>Panagrolaimomorpha</taxon>
        <taxon>Panagrolaimoidea</taxon>
        <taxon>Panagrolaimidae</taxon>
        <taxon>Panagrolaimus</taxon>
    </lineage>
</organism>
<proteinExistence type="predicted"/>
<protein>
    <submittedName>
        <fullName evidence="2">Chitin-binding type-2 domain-containing protein</fullName>
    </submittedName>
</protein>
<dbReference type="Proteomes" id="UP000887580">
    <property type="component" value="Unplaced"/>
</dbReference>
<evidence type="ECO:0000313" key="2">
    <source>
        <dbReference type="WBParaSite" id="PS1159_v2.g3049.t1"/>
    </source>
</evidence>
<evidence type="ECO:0000313" key="1">
    <source>
        <dbReference type="Proteomes" id="UP000887580"/>
    </source>
</evidence>
<reference evidence="2" key="1">
    <citation type="submission" date="2022-11" db="UniProtKB">
        <authorList>
            <consortium name="WormBaseParasite"/>
        </authorList>
    </citation>
    <scope>IDENTIFICATION</scope>
</reference>